<dbReference type="Proteomes" id="UP000603545">
    <property type="component" value="Unassembled WGS sequence"/>
</dbReference>
<protein>
    <recommendedName>
        <fullName evidence="3">Methionine synthase</fullName>
    </recommendedName>
</protein>
<comment type="caution">
    <text evidence="1">The sequence shown here is derived from an EMBL/GenBank/DDBJ whole genome shotgun (WGS) entry which is preliminary data.</text>
</comment>
<reference evidence="1 2" key="1">
    <citation type="submission" date="2020-08" db="EMBL/GenBank/DDBJ databases">
        <title>Bridging the membrane lipid divide: bacteria of the FCB group superphylum have the potential to synthesize archaeal ether lipids.</title>
        <authorList>
            <person name="Villanueva L."/>
            <person name="Von Meijenfeldt F.A.B."/>
            <person name="Westbye A.B."/>
            <person name="Yadav S."/>
            <person name="Hopmans E.C."/>
            <person name="Dutilh B.E."/>
            <person name="Sinninghe Damste J.S."/>
        </authorList>
    </citation>
    <scope>NUCLEOTIDE SEQUENCE [LARGE SCALE GENOMIC DNA]</scope>
    <source>
        <strain evidence="1">NIOZ-UU82</strain>
    </source>
</reference>
<dbReference type="AlphaFoldDB" id="A0A8J6N8B1"/>
<gene>
    <name evidence="1" type="ORF">H8E80_07450</name>
</gene>
<sequence>MIKNFHANCLPVLIGSLPIGNHSEAIKLVYKYTPEIPLWVQLPVFKEEGMLAQFLPGMPGLTIENDRSFIDTAGNNFDNELVSFYEDYIAVTEGLADLLSSRFALTTDTATGFFEFIKQTKTLSNPLIAVKGQITGPITFGTGVNDQNGRSIFYNHQIRDAAVKLLAMKSKWQVRQLSQFKCPVMIFFDEPAIAGFGSSAFISISRDEILKCFEETFEAVHSEGGLVGIHVCANADWSLVLESSADIVSFDAYSFFDRFILYPEQIKRFMDSGRILAWGIVPTSNAEDIDRETTDSLVSKWEDKAAQIELLGIDRSQILAQSLITPSCGTGSLNIESAIKVLDLTKEVSRRLRNKK</sequence>
<dbReference type="SUPFAM" id="SSF51726">
    <property type="entry name" value="UROD/MetE-like"/>
    <property type="match status" value="1"/>
</dbReference>
<organism evidence="1 2">
    <name type="scientific">Candidatus Desulfaltia bathyphila</name>
    <dbReference type="NCBI Taxonomy" id="2841697"/>
    <lineage>
        <taxon>Bacteria</taxon>
        <taxon>Pseudomonadati</taxon>
        <taxon>Thermodesulfobacteriota</taxon>
        <taxon>Desulfobacteria</taxon>
        <taxon>Desulfobacterales</taxon>
        <taxon>Desulfobacterales incertae sedis</taxon>
        <taxon>Candidatus Desulfaltia</taxon>
    </lineage>
</organism>
<proteinExistence type="predicted"/>
<dbReference type="Gene3D" id="3.20.20.210">
    <property type="match status" value="1"/>
</dbReference>
<dbReference type="EMBL" id="JACNLL010000066">
    <property type="protein sequence ID" value="MBC8199862.1"/>
    <property type="molecule type" value="Genomic_DNA"/>
</dbReference>
<evidence type="ECO:0008006" key="3">
    <source>
        <dbReference type="Google" id="ProtNLM"/>
    </source>
</evidence>
<dbReference type="InterPro" id="IPR038071">
    <property type="entry name" value="UROD/MetE-like_sf"/>
</dbReference>
<name>A0A8J6N8B1_9BACT</name>
<evidence type="ECO:0000313" key="2">
    <source>
        <dbReference type="Proteomes" id="UP000603545"/>
    </source>
</evidence>
<accession>A0A8J6N8B1</accession>
<evidence type="ECO:0000313" key="1">
    <source>
        <dbReference type="EMBL" id="MBC8199862.1"/>
    </source>
</evidence>